<dbReference type="EMBL" id="BLXT01001203">
    <property type="protein sequence ID" value="GFN83500.1"/>
    <property type="molecule type" value="Genomic_DNA"/>
</dbReference>
<keyword evidence="2" id="KW-0732">Signal</keyword>
<comment type="caution">
    <text evidence="3">The sequence shown here is derived from an EMBL/GenBank/DDBJ whole genome shotgun (WGS) entry which is preliminary data.</text>
</comment>
<evidence type="ECO:0000313" key="3">
    <source>
        <dbReference type="EMBL" id="GFN83500.1"/>
    </source>
</evidence>
<feature type="compositionally biased region" description="Basic and acidic residues" evidence="1">
    <location>
        <begin position="41"/>
        <end position="50"/>
    </location>
</feature>
<keyword evidence="4" id="KW-1185">Reference proteome</keyword>
<dbReference type="Proteomes" id="UP000735302">
    <property type="component" value="Unassembled WGS sequence"/>
</dbReference>
<accession>A0AAV3YM75</accession>
<organism evidence="3 4">
    <name type="scientific">Plakobranchus ocellatus</name>
    <dbReference type="NCBI Taxonomy" id="259542"/>
    <lineage>
        <taxon>Eukaryota</taxon>
        <taxon>Metazoa</taxon>
        <taxon>Spiralia</taxon>
        <taxon>Lophotrochozoa</taxon>
        <taxon>Mollusca</taxon>
        <taxon>Gastropoda</taxon>
        <taxon>Heterobranchia</taxon>
        <taxon>Euthyneura</taxon>
        <taxon>Panpulmonata</taxon>
        <taxon>Sacoglossa</taxon>
        <taxon>Placobranchoidea</taxon>
        <taxon>Plakobranchidae</taxon>
        <taxon>Plakobranchus</taxon>
    </lineage>
</organism>
<evidence type="ECO:0000313" key="4">
    <source>
        <dbReference type="Proteomes" id="UP000735302"/>
    </source>
</evidence>
<feature type="signal peptide" evidence="2">
    <location>
        <begin position="1"/>
        <end position="22"/>
    </location>
</feature>
<gene>
    <name evidence="3" type="ORF">PoB_001000600</name>
</gene>
<evidence type="ECO:0000256" key="2">
    <source>
        <dbReference type="SAM" id="SignalP"/>
    </source>
</evidence>
<evidence type="ECO:0000256" key="1">
    <source>
        <dbReference type="SAM" id="MobiDB-lite"/>
    </source>
</evidence>
<name>A0AAV3YM75_9GAST</name>
<feature type="chain" id="PRO_5043382887" description="Secreted protein" evidence="2">
    <location>
        <begin position="23"/>
        <end position="83"/>
    </location>
</feature>
<feature type="region of interest" description="Disordered" evidence="1">
    <location>
        <begin position="31"/>
        <end position="83"/>
    </location>
</feature>
<protein>
    <recommendedName>
        <fullName evidence="5">Secreted protein</fullName>
    </recommendedName>
</protein>
<reference evidence="3 4" key="1">
    <citation type="journal article" date="2021" name="Elife">
        <title>Chloroplast acquisition without the gene transfer in kleptoplastic sea slugs, Plakobranchus ocellatus.</title>
        <authorList>
            <person name="Maeda T."/>
            <person name="Takahashi S."/>
            <person name="Yoshida T."/>
            <person name="Shimamura S."/>
            <person name="Takaki Y."/>
            <person name="Nagai Y."/>
            <person name="Toyoda A."/>
            <person name="Suzuki Y."/>
            <person name="Arimoto A."/>
            <person name="Ishii H."/>
            <person name="Satoh N."/>
            <person name="Nishiyama T."/>
            <person name="Hasebe M."/>
            <person name="Maruyama T."/>
            <person name="Minagawa J."/>
            <person name="Obokata J."/>
            <person name="Shigenobu S."/>
        </authorList>
    </citation>
    <scope>NUCLEOTIDE SEQUENCE [LARGE SCALE GENOMIC DNA]</scope>
</reference>
<evidence type="ECO:0008006" key="5">
    <source>
        <dbReference type="Google" id="ProtNLM"/>
    </source>
</evidence>
<dbReference type="AlphaFoldDB" id="A0AAV3YM75"/>
<proteinExistence type="predicted"/>
<sequence>MMWLGGGLVVSDLALQMSVVSSFELAHSIAHGRGEQNPSQDPRKCYPQKEKGKKGKEEEEEEEAEAATTTKEEEEEMKKKRKR</sequence>